<evidence type="ECO:0000313" key="1">
    <source>
        <dbReference type="EMBL" id="KAJ1186224.1"/>
    </source>
</evidence>
<protein>
    <submittedName>
        <fullName evidence="1">Uncharacterized protein</fullName>
    </submittedName>
</protein>
<dbReference type="EMBL" id="JANPWB010000005">
    <property type="protein sequence ID" value="KAJ1186224.1"/>
    <property type="molecule type" value="Genomic_DNA"/>
</dbReference>
<accession>A0AAV7UCV6</accession>
<dbReference type="Proteomes" id="UP001066276">
    <property type="component" value="Chromosome 3_1"/>
</dbReference>
<gene>
    <name evidence="1" type="ORF">NDU88_003007</name>
</gene>
<comment type="caution">
    <text evidence="1">The sequence shown here is derived from an EMBL/GenBank/DDBJ whole genome shotgun (WGS) entry which is preliminary data.</text>
</comment>
<organism evidence="1 2">
    <name type="scientific">Pleurodeles waltl</name>
    <name type="common">Iberian ribbed newt</name>
    <dbReference type="NCBI Taxonomy" id="8319"/>
    <lineage>
        <taxon>Eukaryota</taxon>
        <taxon>Metazoa</taxon>
        <taxon>Chordata</taxon>
        <taxon>Craniata</taxon>
        <taxon>Vertebrata</taxon>
        <taxon>Euteleostomi</taxon>
        <taxon>Amphibia</taxon>
        <taxon>Batrachia</taxon>
        <taxon>Caudata</taxon>
        <taxon>Salamandroidea</taxon>
        <taxon>Salamandridae</taxon>
        <taxon>Pleurodelinae</taxon>
        <taxon>Pleurodeles</taxon>
    </lineage>
</organism>
<proteinExistence type="predicted"/>
<dbReference type="AlphaFoldDB" id="A0AAV7UCV6"/>
<reference evidence="1" key="1">
    <citation type="journal article" date="2022" name="bioRxiv">
        <title>Sequencing and chromosome-scale assembly of the giantPleurodeles waltlgenome.</title>
        <authorList>
            <person name="Brown T."/>
            <person name="Elewa A."/>
            <person name="Iarovenko S."/>
            <person name="Subramanian E."/>
            <person name="Araus A.J."/>
            <person name="Petzold A."/>
            <person name="Susuki M."/>
            <person name="Suzuki K.-i.T."/>
            <person name="Hayashi T."/>
            <person name="Toyoda A."/>
            <person name="Oliveira C."/>
            <person name="Osipova E."/>
            <person name="Leigh N.D."/>
            <person name="Simon A."/>
            <person name="Yun M.H."/>
        </authorList>
    </citation>
    <scope>NUCLEOTIDE SEQUENCE</scope>
    <source>
        <strain evidence="1">20211129_DDA</strain>
        <tissue evidence="1">Liver</tissue>
    </source>
</reference>
<evidence type="ECO:0000313" key="2">
    <source>
        <dbReference type="Proteomes" id="UP001066276"/>
    </source>
</evidence>
<sequence length="145" mass="16011">MHFGSVAGKAMYFPHLRIKILPRCISGYEAVTRRNLSSKIMRVLGFCKACMRVKPAQDAACAHYCPCRRLASFLSPSLLPACVCSKDADLALGVRLIYCIPLKIKHMCECQRISAVGDGEENLSFDKEGECDSGFHQSVPQGKKL</sequence>
<name>A0AAV7UCV6_PLEWA</name>
<keyword evidence="2" id="KW-1185">Reference proteome</keyword>